<sequence>MYLLWCSIESRPSKLLNIV</sequence>
<evidence type="ECO:0000313" key="1">
    <source>
        <dbReference type="EMBL" id="JAD31643.1"/>
    </source>
</evidence>
<proteinExistence type="predicted"/>
<reference evidence="1" key="1">
    <citation type="submission" date="2014-09" db="EMBL/GenBank/DDBJ databases">
        <authorList>
            <person name="Magalhaes I.L.F."/>
            <person name="Oliveira U."/>
            <person name="Santos F.R."/>
            <person name="Vidigal T.H.D.A."/>
            <person name="Brescovit A.D."/>
            <person name="Santos A.J."/>
        </authorList>
    </citation>
    <scope>NUCLEOTIDE SEQUENCE</scope>
    <source>
        <tissue evidence="1">Shoot tissue taken approximately 20 cm above the soil surface</tissue>
    </source>
</reference>
<dbReference type="AlphaFoldDB" id="A0A0A8Z1W7"/>
<dbReference type="EMBL" id="GBRH01266252">
    <property type="protein sequence ID" value="JAD31643.1"/>
    <property type="molecule type" value="Transcribed_RNA"/>
</dbReference>
<name>A0A0A8Z1W7_ARUDO</name>
<accession>A0A0A8Z1W7</accession>
<organism evidence="1">
    <name type="scientific">Arundo donax</name>
    <name type="common">Giant reed</name>
    <name type="synonym">Donax arundinaceus</name>
    <dbReference type="NCBI Taxonomy" id="35708"/>
    <lineage>
        <taxon>Eukaryota</taxon>
        <taxon>Viridiplantae</taxon>
        <taxon>Streptophyta</taxon>
        <taxon>Embryophyta</taxon>
        <taxon>Tracheophyta</taxon>
        <taxon>Spermatophyta</taxon>
        <taxon>Magnoliopsida</taxon>
        <taxon>Liliopsida</taxon>
        <taxon>Poales</taxon>
        <taxon>Poaceae</taxon>
        <taxon>PACMAD clade</taxon>
        <taxon>Arundinoideae</taxon>
        <taxon>Arundineae</taxon>
        <taxon>Arundo</taxon>
    </lineage>
</organism>
<reference evidence="1" key="2">
    <citation type="journal article" date="2015" name="Data Brief">
        <title>Shoot transcriptome of the giant reed, Arundo donax.</title>
        <authorList>
            <person name="Barrero R.A."/>
            <person name="Guerrero F.D."/>
            <person name="Moolhuijzen P."/>
            <person name="Goolsby J.A."/>
            <person name="Tidwell J."/>
            <person name="Bellgard S.E."/>
            <person name="Bellgard M.I."/>
        </authorList>
    </citation>
    <scope>NUCLEOTIDE SEQUENCE</scope>
    <source>
        <tissue evidence="1">Shoot tissue taken approximately 20 cm above the soil surface</tissue>
    </source>
</reference>
<protein>
    <submittedName>
        <fullName evidence="1">Uncharacterized protein</fullName>
    </submittedName>
</protein>